<dbReference type="GO" id="GO:0051607">
    <property type="term" value="P:defense response to virus"/>
    <property type="evidence" value="ECO:0007669"/>
    <property type="project" value="UniProtKB-KW"/>
</dbReference>
<reference key="1">
    <citation type="submission" date="2010-09" db="EMBL/GenBank/DDBJ databases">
        <title>Complete sequence of Caldicellulosiruptor owensensis OL.</title>
        <authorList>
            <consortium name="US DOE Joint Genome Institute"/>
            <person name="Lucas S."/>
            <person name="Copeland A."/>
            <person name="Lapidus A."/>
            <person name="Cheng J.-F."/>
            <person name="Bruce D."/>
            <person name="Goodwin L."/>
            <person name="Pitluck S."/>
            <person name="Davenport K."/>
            <person name="Detter J.C."/>
            <person name="Han C."/>
            <person name="Tapia R."/>
            <person name="Land M."/>
            <person name="Hauser L."/>
            <person name="Chang Y.-J."/>
            <person name="Jeffries C."/>
            <person name="Kyrpides N."/>
            <person name="Ivanova N."/>
            <person name="Mikhailova N."/>
            <person name="Blumer-Schuette S.E."/>
            <person name="Kelly R.M."/>
            <person name="Woyke T."/>
        </authorList>
    </citation>
    <scope>NUCLEOTIDE SEQUENCE</scope>
    <source>
        <strain>OL</strain>
    </source>
</reference>
<dbReference type="GO" id="GO:0016788">
    <property type="term" value="F:hydrolase activity, acting on ester bonds"/>
    <property type="evidence" value="ECO:0007669"/>
    <property type="project" value="InterPro"/>
</dbReference>
<feature type="site" description="Transition state stabilizer" evidence="3">
    <location>
        <position position="52"/>
    </location>
</feature>
<sequence>MRYKLRFYTEQDVLLRFDYNLELSMVIKNFLNPKYVEFLENGGFKCDNKIFKPYTFSRLLPEQYQINSYGIEIKKGYVELIISSIDENFWFSFLEGLLKEKKISLSGREFYLESISVKRLGKKKKIIAQTYSPFIVKTIFKNWSFIEVERNLKKNLMCKVYVFKRKKYNEEDFNLKLFEKTLKKTIIVINNTPSEAYSGLLLIEGDEDIIETAYDAGLGLKNALGFGCIEDIKSKEEKTIYRVY</sequence>
<dbReference type="InterPro" id="IPR045747">
    <property type="entry name" value="CRISPR-assoc_prot_Cas6_N_sf"/>
</dbReference>
<organism evidence="5 6">
    <name type="scientific">Caldicellulosiruptor owensensis (strain ATCC 700167 / DSM 13100 / OL)</name>
    <dbReference type="NCBI Taxonomy" id="632518"/>
    <lineage>
        <taxon>Bacteria</taxon>
        <taxon>Bacillati</taxon>
        <taxon>Bacillota</taxon>
        <taxon>Bacillota incertae sedis</taxon>
        <taxon>Caldicellulosiruptorales</taxon>
        <taxon>Caldicellulosiruptoraceae</taxon>
        <taxon>Caldicellulosiruptor</taxon>
    </lineage>
</organism>
<dbReference type="Gene3D" id="3.30.70.1890">
    <property type="match status" value="1"/>
</dbReference>
<dbReference type="eggNOG" id="COG1583">
    <property type="taxonomic scope" value="Bacteria"/>
</dbReference>
<protein>
    <recommendedName>
        <fullName evidence="2">CRISPR-associated endoribonuclease</fullName>
    </recommendedName>
</protein>
<dbReference type="CDD" id="cd21140">
    <property type="entry name" value="Cas6_I-like"/>
    <property type="match status" value="1"/>
</dbReference>
<dbReference type="HOGENOM" id="CLU_089858_1_0_9"/>
<gene>
    <name evidence="5" type="ordered locus">Calow_2208</name>
</gene>
<dbReference type="PIRSF" id="PIRSF005054">
    <property type="entry name" value="PF1131"/>
    <property type="match status" value="1"/>
</dbReference>
<evidence type="ECO:0000256" key="1">
    <source>
        <dbReference type="ARBA" id="ARBA00023118"/>
    </source>
</evidence>
<dbReference type="Pfam" id="PF01881">
    <property type="entry name" value="Cas_Cas6_C"/>
    <property type="match status" value="1"/>
</dbReference>
<dbReference type="NCBIfam" id="TIGR01877">
    <property type="entry name" value="cas_cas6"/>
    <property type="match status" value="1"/>
</dbReference>
<evidence type="ECO:0000256" key="2">
    <source>
        <dbReference type="PIRNR" id="PIRNR005054"/>
    </source>
</evidence>
<feature type="domain" description="CRISPR associated protein Cas6 C-terminal" evidence="4">
    <location>
        <begin position="123"/>
        <end position="230"/>
    </location>
</feature>
<comment type="function">
    <text evidence="2">CRISPR (clustered regularly interspaced short palindromic repeat), is an adaptive immune system that provides protection against mobile genetic elements (viruses, transposable elements and conjugative plasmids). CRISPR clusters contain sequences complementary to antecedent mobile elements and target invading nucleic acids. CRISPR clusters are transcribed and processed into CRISPR RNA (crRNA).</text>
</comment>
<dbReference type="AlphaFoldDB" id="E4Q731"/>
<evidence type="ECO:0000313" key="6">
    <source>
        <dbReference type="Proteomes" id="UP000006889"/>
    </source>
</evidence>
<dbReference type="Gene3D" id="3.30.70.1900">
    <property type="match status" value="1"/>
</dbReference>
<dbReference type="Proteomes" id="UP000006889">
    <property type="component" value="Chromosome"/>
</dbReference>
<dbReference type="STRING" id="632518.Calow_2208"/>
<comment type="similarity">
    <text evidence="2">Belongs to the CRISPR-associated protein Cas6/Cse3/CasE family.</text>
</comment>
<dbReference type="InterPro" id="IPR010156">
    <property type="entry name" value="CRISPR-assoc_prot_Cas6"/>
</dbReference>
<dbReference type="KEGG" id="cow:Calow_2208"/>
<keyword evidence="6" id="KW-1185">Reference proteome</keyword>
<keyword evidence="1" id="KW-0051">Antiviral defense</keyword>
<dbReference type="PANTHER" id="PTHR36984">
    <property type="entry name" value="CRISPR-ASSOCIATED ENDORIBONUCLEASE CAS6 1"/>
    <property type="match status" value="1"/>
</dbReference>
<name>E4Q731_CALOW</name>
<dbReference type="InterPro" id="IPR049435">
    <property type="entry name" value="Cas_Cas6_C"/>
</dbReference>
<reference evidence="5 6" key="2">
    <citation type="journal article" date="2011" name="J. Bacteriol.">
        <title>Complete genome sequences for the anaerobic, extremely thermophilic plant biomass-degrading bacteria Caldicellulosiruptor hydrothermalis, Caldicellulosiruptor kristjanssonii, Caldicellulosiruptor kronotskyensis, Caldicellulosiruptor owensenis, and Caldicellulosiruptor lactoaceticus.</title>
        <authorList>
            <person name="Blumer-Schuette S.E."/>
            <person name="Ozdemir I."/>
            <person name="Mistry D."/>
            <person name="Lucas S."/>
            <person name="Lapidus A."/>
            <person name="Cheng J.F."/>
            <person name="Goodwin L.A."/>
            <person name="Pitluck S."/>
            <person name="Land M.L."/>
            <person name="Hauser L.J."/>
            <person name="Woyke T."/>
            <person name="Mikhailova N."/>
            <person name="Pati A."/>
            <person name="Kyrpides N.C."/>
            <person name="Ivanova N."/>
            <person name="Detter J.C."/>
            <person name="Walston-Davenport K."/>
            <person name="Han S."/>
            <person name="Adams M.W."/>
            <person name="Kelly R.M."/>
        </authorList>
    </citation>
    <scope>NUCLEOTIDE SEQUENCE [LARGE SCALE GENOMIC DNA]</scope>
    <source>
        <strain evidence="6">ATCC 700167 / DSM 13100 / OL</strain>
    </source>
</reference>
<evidence type="ECO:0000259" key="4">
    <source>
        <dbReference type="Pfam" id="PF01881"/>
    </source>
</evidence>
<dbReference type="Pfam" id="PF21350">
    <property type="entry name" value="Cas6_I-A"/>
    <property type="match status" value="1"/>
</dbReference>
<dbReference type="PANTHER" id="PTHR36984:SF3">
    <property type="entry name" value="CRISPR-ASSOCIATED ENDORIBONUCLEASE CAS6"/>
    <property type="match status" value="1"/>
</dbReference>
<dbReference type="EMBL" id="CP002216">
    <property type="protein sequence ID" value="ADQ05711.1"/>
    <property type="molecule type" value="Genomic_DNA"/>
</dbReference>
<accession>E4Q731</accession>
<dbReference type="RefSeq" id="WP_013413030.1">
    <property type="nucleotide sequence ID" value="NC_014657.1"/>
</dbReference>
<dbReference type="OrthoDB" id="9797488at2"/>
<proteinExistence type="inferred from homology"/>
<evidence type="ECO:0000256" key="3">
    <source>
        <dbReference type="PIRSR" id="PIRSR005054-1"/>
    </source>
</evidence>
<evidence type="ECO:0000313" key="5">
    <source>
        <dbReference type="EMBL" id="ADQ05711.1"/>
    </source>
</evidence>